<dbReference type="PATRIC" id="fig|1403939.3.peg.354"/>
<comment type="caution">
    <text evidence="1">The sequence shown here is derived from an EMBL/GenBank/DDBJ whole genome shotgun (WGS) entry which is preliminary data.</text>
</comment>
<sequence length="55" mass="5425">AAAMTEAEARLAALKAGGSSALPSAQAPAQITDGEVDAAFAALKAQDAEEETSSY</sequence>
<accession>W1VLH7</accession>
<protein>
    <submittedName>
        <fullName evidence="1">Uncharacterized protein</fullName>
    </submittedName>
</protein>
<gene>
    <name evidence="1" type="ORF">Q605_AUC00265G0001</name>
</gene>
<dbReference type="AlphaFoldDB" id="W1VLH7"/>
<dbReference type="Proteomes" id="UP000018852">
    <property type="component" value="Unassembled WGS sequence"/>
</dbReference>
<evidence type="ECO:0000313" key="2">
    <source>
        <dbReference type="Proteomes" id="UP000018852"/>
    </source>
</evidence>
<reference evidence="1 2" key="1">
    <citation type="submission" date="2013-12" db="EMBL/GenBank/DDBJ databases">
        <title>A Varibaculum cambriense genome reconstructed from a premature infant gut community with otherwise low bacterial novelty that shifts toward anaerobic metabolism during the third week of life.</title>
        <authorList>
            <person name="Brown C.T."/>
            <person name="Sharon I."/>
            <person name="Thomas B.C."/>
            <person name="Castelle C.J."/>
            <person name="Morowitz M.J."/>
            <person name="Banfield J.F."/>
        </authorList>
    </citation>
    <scope>NUCLEOTIDE SEQUENCE [LARGE SCALE GENOMIC DNA]</scope>
    <source>
        <strain evidence="2">DORA_12</strain>
    </source>
</reference>
<feature type="non-terminal residue" evidence="1">
    <location>
        <position position="1"/>
    </location>
</feature>
<organism evidence="1 2">
    <name type="scientific">Actinomyces urogenitalis DORA_12</name>
    <dbReference type="NCBI Taxonomy" id="1403939"/>
    <lineage>
        <taxon>Bacteria</taxon>
        <taxon>Bacillati</taxon>
        <taxon>Actinomycetota</taxon>
        <taxon>Actinomycetes</taxon>
        <taxon>Actinomycetales</taxon>
        <taxon>Actinomycetaceae</taxon>
        <taxon>Actinomyces</taxon>
    </lineage>
</organism>
<name>W1VLH7_9ACTO</name>
<evidence type="ECO:0000313" key="1">
    <source>
        <dbReference type="EMBL" id="ETJ06556.1"/>
    </source>
</evidence>
<dbReference type="EMBL" id="AZLV01000265">
    <property type="protein sequence ID" value="ETJ06556.1"/>
    <property type="molecule type" value="Genomic_DNA"/>
</dbReference>
<proteinExistence type="predicted"/>